<name>A0A9D6L2X2_UNCEI</name>
<comment type="caution">
    <text evidence="2">The sequence shown here is derived from an EMBL/GenBank/DDBJ whole genome shotgun (WGS) entry which is preliminary data.</text>
</comment>
<keyword evidence="2" id="KW-0489">Methyltransferase</keyword>
<dbReference type="InterPro" id="IPR041698">
    <property type="entry name" value="Methyltransf_25"/>
</dbReference>
<reference evidence="2" key="1">
    <citation type="submission" date="2020-07" db="EMBL/GenBank/DDBJ databases">
        <title>Huge and variable diversity of episymbiotic CPR bacteria and DPANN archaea in groundwater ecosystems.</title>
        <authorList>
            <person name="He C.Y."/>
            <person name="Keren R."/>
            <person name="Whittaker M."/>
            <person name="Farag I.F."/>
            <person name="Doudna J."/>
            <person name="Cate J.H.D."/>
            <person name="Banfield J.F."/>
        </authorList>
    </citation>
    <scope>NUCLEOTIDE SEQUENCE</scope>
    <source>
        <strain evidence="2">NC_groundwater_928_Pr1_S-0.2um_72_17</strain>
    </source>
</reference>
<protein>
    <submittedName>
        <fullName evidence="2">Methyltransferase domain-containing protein</fullName>
    </submittedName>
</protein>
<organism evidence="2 3">
    <name type="scientific">Eiseniibacteriota bacterium</name>
    <dbReference type="NCBI Taxonomy" id="2212470"/>
    <lineage>
        <taxon>Bacteria</taxon>
        <taxon>Candidatus Eiseniibacteriota</taxon>
    </lineage>
</organism>
<evidence type="ECO:0000313" key="3">
    <source>
        <dbReference type="Proteomes" id="UP000807850"/>
    </source>
</evidence>
<dbReference type="Proteomes" id="UP000807850">
    <property type="component" value="Unassembled WGS sequence"/>
</dbReference>
<gene>
    <name evidence="2" type="ORF">HY076_00790</name>
</gene>
<dbReference type="EMBL" id="JACQAY010000028">
    <property type="protein sequence ID" value="MBI3538797.1"/>
    <property type="molecule type" value="Genomic_DNA"/>
</dbReference>
<dbReference type="PROSITE" id="PS51608">
    <property type="entry name" value="SAM_MT_UBIE"/>
    <property type="match status" value="1"/>
</dbReference>
<dbReference type="SUPFAM" id="SSF53335">
    <property type="entry name" value="S-adenosyl-L-methionine-dependent methyltransferases"/>
    <property type="match status" value="1"/>
</dbReference>
<evidence type="ECO:0000259" key="1">
    <source>
        <dbReference type="Pfam" id="PF13649"/>
    </source>
</evidence>
<keyword evidence="2" id="KW-0808">Transferase</keyword>
<dbReference type="AlphaFoldDB" id="A0A9D6L2X2"/>
<dbReference type="PANTHER" id="PTHR43464:SF83">
    <property type="entry name" value="MALONYL-[ACYL-CARRIER PROTEIN] O-METHYLTRANSFERASE"/>
    <property type="match status" value="1"/>
</dbReference>
<feature type="domain" description="Methyltransferase" evidence="1">
    <location>
        <begin position="49"/>
        <end position="145"/>
    </location>
</feature>
<dbReference type="GO" id="GO:0008168">
    <property type="term" value="F:methyltransferase activity"/>
    <property type="evidence" value="ECO:0007669"/>
    <property type="project" value="UniProtKB-KW"/>
</dbReference>
<sequence>MTELDDARARARTTYNAAADSFDDPANTFWERYGRATIERLAPRRGDRILDVCCGSGASAIPAAETVGDGGRVIGVDLAEHLLALARRKAEARGLRHVEFRAGDMLDLRLPESPFDAVVCVFGVFFVPDIAAAVRALWREVAPGGALAVTTWGPRFFEPVNTVFWDAVREVRPDLYKGFNPWDRICDPASLAAVLRDGGVATAEIVAVAGSHPIATPEVFWTAVRGSGYRGTLDRLDGAGRERVRAATVDFIARNRVRSVETNVVYALARKP</sequence>
<proteinExistence type="predicted"/>
<dbReference type="InterPro" id="IPR004033">
    <property type="entry name" value="UbiE/COQ5_MeTrFase"/>
</dbReference>
<evidence type="ECO:0000313" key="2">
    <source>
        <dbReference type="EMBL" id="MBI3538797.1"/>
    </source>
</evidence>
<dbReference type="Gene3D" id="3.40.50.150">
    <property type="entry name" value="Vaccinia Virus protein VP39"/>
    <property type="match status" value="1"/>
</dbReference>
<dbReference type="CDD" id="cd02440">
    <property type="entry name" value="AdoMet_MTases"/>
    <property type="match status" value="1"/>
</dbReference>
<dbReference type="InterPro" id="IPR029063">
    <property type="entry name" value="SAM-dependent_MTases_sf"/>
</dbReference>
<dbReference type="GO" id="GO:0032259">
    <property type="term" value="P:methylation"/>
    <property type="evidence" value="ECO:0007669"/>
    <property type="project" value="UniProtKB-KW"/>
</dbReference>
<dbReference type="PANTHER" id="PTHR43464">
    <property type="entry name" value="METHYLTRANSFERASE"/>
    <property type="match status" value="1"/>
</dbReference>
<dbReference type="Pfam" id="PF13649">
    <property type="entry name" value="Methyltransf_25"/>
    <property type="match status" value="1"/>
</dbReference>
<accession>A0A9D6L2X2</accession>